<reference evidence="1 2" key="1">
    <citation type="journal article" date="2018" name="Mol. Biol. Evol.">
        <title>Analysis of the draft genome of the red seaweed Gracilariopsis chorda provides insights into genome size evolution in Rhodophyta.</title>
        <authorList>
            <person name="Lee J."/>
            <person name="Yang E.C."/>
            <person name="Graf L."/>
            <person name="Yang J.H."/>
            <person name="Qiu H."/>
            <person name="Zel Zion U."/>
            <person name="Chan C.X."/>
            <person name="Stephens T.G."/>
            <person name="Weber A.P.M."/>
            <person name="Boo G.H."/>
            <person name="Boo S.M."/>
            <person name="Kim K.M."/>
            <person name="Shin Y."/>
            <person name="Jung M."/>
            <person name="Lee S.J."/>
            <person name="Yim H.S."/>
            <person name="Lee J.H."/>
            <person name="Bhattacharya D."/>
            <person name="Yoon H.S."/>
        </authorList>
    </citation>
    <scope>NUCLEOTIDE SEQUENCE [LARGE SCALE GENOMIC DNA]</scope>
    <source>
        <strain evidence="1 2">SKKU-2015</strain>
        <tissue evidence="1">Whole body</tissue>
    </source>
</reference>
<dbReference type="EMBL" id="NBIV01000146">
    <property type="protein sequence ID" value="PXF42880.1"/>
    <property type="molecule type" value="Genomic_DNA"/>
</dbReference>
<keyword evidence="2" id="KW-1185">Reference proteome</keyword>
<dbReference type="AlphaFoldDB" id="A0A2V3IP27"/>
<evidence type="ECO:0000313" key="1">
    <source>
        <dbReference type="EMBL" id="PXF42880.1"/>
    </source>
</evidence>
<organism evidence="1 2">
    <name type="scientific">Gracilariopsis chorda</name>
    <dbReference type="NCBI Taxonomy" id="448386"/>
    <lineage>
        <taxon>Eukaryota</taxon>
        <taxon>Rhodophyta</taxon>
        <taxon>Florideophyceae</taxon>
        <taxon>Rhodymeniophycidae</taxon>
        <taxon>Gracilariales</taxon>
        <taxon>Gracilariaceae</taxon>
        <taxon>Gracilariopsis</taxon>
    </lineage>
</organism>
<gene>
    <name evidence="1" type="ORF">BWQ96_07388</name>
</gene>
<comment type="caution">
    <text evidence="1">The sequence shown here is derived from an EMBL/GenBank/DDBJ whole genome shotgun (WGS) entry which is preliminary data.</text>
</comment>
<name>A0A2V3IP27_9FLOR</name>
<protein>
    <submittedName>
        <fullName evidence="1">Uncharacterized protein</fullName>
    </submittedName>
</protein>
<dbReference type="Proteomes" id="UP000247409">
    <property type="component" value="Unassembled WGS sequence"/>
</dbReference>
<proteinExistence type="predicted"/>
<sequence length="150" mass="16859">MHVKEGVAKRLEWKALLAEAARSDSVTANTNSSISPKEQQQFLFYLSASNANSVHDLLKDEICEDEDARTYVIDVLAWSEAQNARKAIFSDVVSPFRRVHKPDVQQSYRFPVVILSTEKAAFLEPYQVLGDHEQTSAQNIYGAQAQFLAL</sequence>
<evidence type="ECO:0000313" key="2">
    <source>
        <dbReference type="Proteomes" id="UP000247409"/>
    </source>
</evidence>
<accession>A0A2V3IP27</accession>